<feature type="compositionally biased region" description="Basic and acidic residues" evidence="1">
    <location>
        <begin position="65"/>
        <end position="79"/>
    </location>
</feature>
<sequence length="442" mass="49493">MSAITPPSFLDDGGSIANRLPQGLDKQRVAKWVSRGTFSDTSAYTGSFVDDDEDIVLRSSSISDRQARHEKEETRKKGDEQVWNENAKKAVSGDVRRHMDKIRDLRGKVQVRKVKKGREMEKEKKKVLVPVPRRWGTFVIKDKDGRVVVVDEEGEFDSGPRKVHNEKQHERRWVRAASTVESSSPFPVAPSTVLPPRDQYMSTRGFAEDAEVAKRRHEKDKWNYIPNSPRPLSPIPESEDEDGSSSTSKASIRSQKGFMAKVTGWKDGSQNSTTGNARSSNGSTNENKGWVSPSKLPHPFACATGRPNSPERWSHGSEAVDNPDWTESETSFQQHGFDGPARSFSEATWDGFERRKTISDVSIAGSNSIRSSLIESVRSYHDTAMSRRRGTSREEIRVENQHGWEDGSNGRSNGGYASSSDEDNATYWNANWGETPARVAKY</sequence>
<protein>
    <submittedName>
        <fullName evidence="2">Uncharacterized protein</fullName>
    </submittedName>
</protein>
<reference evidence="2" key="1">
    <citation type="submission" date="2021-12" db="EMBL/GenBank/DDBJ databases">
        <title>Curvularia clavata genome.</title>
        <authorList>
            <person name="Cao Y."/>
        </authorList>
    </citation>
    <scope>NUCLEOTIDE SEQUENCE</scope>
    <source>
        <strain evidence="2">Yc1106</strain>
    </source>
</reference>
<dbReference type="VEuPathDB" id="FungiDB:yc1106_00205"/>
<feature type="region of interest" description="Disordered" evidence="1">
    <location>
        <begin position="154"/>
        <end position="344"/>
    </location>
</feature>
<feature type="compositionally biased region" description="Basic and acidic residues" evidence="1">
    <location>
        <begin position="158"/>
        <end position="173"/>
    </location>
</feature>
<proteinExistence type="predicted"/>
<feature type="compositionally biased region" description="Basic and acidic residues" evidence="1">
    <location>
        <begin position="382"/>
        <end position="405"/>
    </location>
</feature>
<name>A0A9Q8YZJ9_CURCL</name>
<feature type="region of interest" description="Disordered" evidence="1">
    <location>
        <begin position="382"/>
        <end position="430"/>
    </location>
</feature>
<feature type="compositionally biased region" description="Polar residues" evidence="1">
    <location>
        <begin position="409"/>
        <end position="419"/>
    </location>
</feature>
<feature type="compositionally biased region" description="Polar residues" evidence="1">
    <location>
        <begin position="268"/>
        <end position="287"/>
    </location>
</feature>
<evidence type="ECO:0000313" key="2">
    <source>
        <dbReference type="EMBL" id="USP72931.1"/>
    </source>
</evidence>
<gene>
    <name evidence="2" type="ORF">yc1106_00205</name>
</gene>
<evidence type="ECO:0000256" key="1">
    <source>
        <dbReference type="SAM" id="MobiDB-lite"/>
    </source>
</evidence>
<dbReference type="OrthoDB" id="3801238at2759"/>
<dbReference type="Proteomes" id="UP001056012">
    <property type="component" value="Chromosome 1"/>
</dbReference>
<evidence type="ECO:0000313" key="3">
    <source>
        <dbReference type="Proteomes" id="UP001056012"/>
    </source>
</evidence>
<organism evidence="2 3">
    <name type="scientific">Curvularia clavata</name>
    <dbReference type="NCBI Taxonomy" id="95742"/>
    <lineage>
        <taxon>Eukaryota</taxon>
        <taxon>Fungi</taxon>
        <taxon>Dikarya</taxon>
        <taxon>Ascomycota</taxon>
        <taxon>Pezizomycotina</taxon>
        <taxon>Dothideomycetes</taxon>
        <taxon>Pleosporomycetidae</taxon>
        <taxon>Pleosporales</taxon>
        <taxon>Pleosporineae</taxon>
        <taxon>Pleosporaceae</taxon>
        <taxon>Curvularia</taxon>
    </lineage>
</organism>
<dbReference type="EMBL" id="CP089274">
    <property type="protein sequence ID" value="USP72931.1"/>
    <property type="molecule type" value="Genomic_DNA"/>
</dbReference>
<accession>A0A9Q8YZJ9</accession>
<dbReference type="AlphaFoldDB" id="A0A9Q8YZJ9"/>
<feature type="region of interest" description="Disordered" evidence="1">
    <location>
        <begin position="59"/>
        <end position="79"/>
    </location>
</feature>
<keyword evidence="3" id="KW-1185">Reference proteome</keyword>